<sequence length="132" mass="14194">MFIKSTNSSVNLTSRQKFKKNLATLLIACLILWTPVLVGLTFKYQTSCPSPLLTWSQQAKQLSKDCQSQLSNHQETQNSNKDKPENPINPDIAGLIIGTATGAVVTALGAPVVAVAAAAVGAWFIIRTILNK</sequence>
<protein>
    <submittedName>
        <fullName evidence="3">Uncharacterized protein</fullName>
    </submittedName>
</protein>
<keyword evidence="2" id="KW-1133">Transmembrane helix</keyword>
<feature type="transmembrane region" description="Helical" evidence="2">
    <location>
        <begin position="21"/>
        <end position="42"/>
    </location>
</feature>
<keyword evidence="2" id="KW-0812">Transmembrane</keyword>
<evidence type="ECO:0000256" key="2">
    <source>
        <dbReference type="SAM" id="Phobius"/>
    </source>
</evidence>
<keyword evidence="2" id="KW-0472">Membrane</keyword>
<evidence type="ECO:0000256" key="1">
    <source>
        <dbReference type="SAM" id="MobiDB-lite"/>
    </source>
</evidence>
<feature type="transmembrane region" description="Helical" evidence="2">
    <location>
        <begin position="92"/>
        <end position="125"/>
    </location>
</feature>
<feature type="compositionally biased region" description="Polar residues" evidence="1">
    <location>
        <begin position="66"/>
        <end position="79"/>
    </location>
</feature>
<gene>
    <name evidence="3" type="ORF">ARTHRO_60292</name>
</gene>
<name>A0A9P1P0Q3_9CYAN</name>
<reference evidence="3 4" key="1">
    <citation type="submission" date="2014-02" db="EMBL/GenBank/DDBJ databases">
        <authorList>
            <person name="Genoscope - CEA"/>
        </authorList>
    </citation>
    <scope>NUCLEOTIDE SEQUENCE [LARGE SCALE GENOMIC DNA]</scope>
    <source>
        <strain evidence="3 4">PCC 8005</strain>
    </source>
</reference>
<dbReference type="AlphaFoldDB" id="A0A9P1P0Q3"/>
<proteinExistence type="predicted"/>
<organism evidence="3 4">
    <name type="scientific">Limnospira indica PCC 8005</name>
    <dbReference type="NCBI Taxonomy" id="376219"/>
    <lineage>
        <taxon>Bacteria</taxon>
        <taxon>Bacillati</taxon>
        <taxon>Cyanobacteriota</taxon>
        <taxon>Cyanophyceae</taxon>
        <taxon>Oscillatoriophycideae</taxon>
        <taxon>Oscillatoriales</taxon>
        <taxon>Sirenicapillariaceae</taxon>
        <taxon>Limnospira</taxon>
    </lineage>
</organism>
<dbReference type="Proteomes" id="UP000032946">
    <property type="component" value="Chromosome"/>
</dbReference>
<evidence type="ECO:0000313" key="4">
    <source>
        <dbReference type="Proteomes" id="UP000032946"/>
    </source>
</evidence>
<accession>A0A9P1P0Q3</accession>
<feature type="region of interest" description="Disordered" evidence="1">
    <location>
        <begin position="66"/>
        <end position="86"/>
    </location>
</feature>
<evidence type="ECO:0000313" key="3">
    <source>
        <dbReference type="EMBL" id="CDM97691.1"/>
    </source>
</evidence>
<dbReference type="RefSeq" id="WP_006670681.1">
    <property type="nucleotide sequence ID" value="NZ_FO818640.1"/>
</dbReference>
<keyword evidence="4" id="KW-1185">Reference proteome</keyword>
<dbReference type="EMBL" id="FO818640">
    <property type="protein sequence ID" value="CDM97691.1"/>
    <property type="molecule type" value="Genomic_DNA"/>
</dbReference>